<evidence type="ECO:0008006" key="4">
    <source>
        <dbReference type="Google" id="ProtNLM"/>
    </source>
</evidence>
<dbReference type="Pfam" id="PF23195">
    <property type="entry name" value="UBQLN1"/>
    <property type="match status" value="1"/>
</dbReference>
<feature type="compositionally biased region" description="Polar residues" evidence="1">
    <location>
        <begin position="1"/>
        <end position="20"/>
    </location>
</feature>
<proteinExistence type="predicted"/>
<gene>
    <name evidence="2" type="ORF">DGAL_LOCUS7113</name>
</gene>
<evidence type="ECO:0000313" key="2">
    <source>
        <dbReference type="EMBL" id="CAH0104342.1"/>
    </source>
</evidence>
<name>A0A8J2RKW3_9CRUS</name>
<dbReference type="PANTHER" id="PTHR10677">
    <property type="entry name" value="UBIQUILIN"/>
    <property type="match status" value="1"/>
</dbReference>
<organism evidence="2 3">
    <name type="scientific">Daphnia galeata</name>
    <dbReference type="NCBI Taxonomy" id="27404"/>
    <lineage>
        <taxon>Eukaryota</taxon>
        <taxon>Metazoa</taxon>
        <taxon>Ecdysozoa</taxon>
        <taxon>Arthropoda</taxon>
        <taxon>Crustacea</taxon>
        <taxon>Branchiopoda</taxon>
        <taxon>Diplostraca</taxon>
        <taxon>Cladocera</taxon>
        <taxon>Anomopoda</taxon>
        <taxon>Daphniidae</taxon>
        <taxon>Daphnia</taxon>
    </lineage>
</organism>
<evidence type="ECO:0000256" key="1">
    <source>
        <dbReference type="SAM" id="MobiDB-lite"/>
    </source>
</evidence>
<evidence type="ECO:0000313" key="3">
    <source>
        <dbReference type="Proteomes" id="UP000789390"/>
    </source>
</evidence>
<protein>
    <recommendedName>
        <fullName evidence="4">STI1 domain-containing protein</fullName>
    </recommendedName>
</protein>
<dbReference type="AlphaFoldDB" id="A0A8J2RKW3"/>
<dbReference type="Proteomes" id="UP000789390">
    <property type="component" value="Unassembled WGS sequence"/>
</dbReference>
<dbReference type="PANTHER" id="PTHR10677:SF3">
    <property type="entry name" value="FI07626P-RELATED"/>
    <property type="match status" value="1"/>
</dbReference>
<dbReference type="OrthoDB" id="9450922at2759"/>
<sequence length="106" mass="12025">MSQPSVTPCRPTEQSPSSTFGIGGLGGFAGNMEMQQNMQREILSNPETLHNMMDNPLVQSLMSNPDYMRQILTSNQKMHQLLERHLTINHVMNNPQLMIIRSLCRV</sequence>
<feature type="region of interest" description="Disordered" evidence="1">
    <location>
        <begin position="1"/>
        <end position="34"/>
    </location>
</feature>
<dbReference type="InterPro" id="IPR015496">
    <property type="entry name" value="Ubiquilin"/>
</dbReference>
<keyword evidence="3" id="KW-1185">Reference proteome</keyword>
<accession>A0A8J2RKW3</accession>
<dbReference type="EMBL" id="CAKKLH010000135">
    <property type="protein sequence ID" value="CAH0104342.1"/>
    <property type="molecule type" value="Genomic_DNA"/>
</dbReference>
<dbReference type="GO" id="GO:0005829">
    <property type="term" value="C:cytosol"/>
    <property type="evidence" value="ECO:0007669"/>
    <property type="project" value="TreeGrafter"/>
</dbReference>
<reference evidence="2" key="1">
    <citation type="submission" date="2021-11" db="EMBL/GenBank/DDBJ databases">
        <authorList>
            <person name="Schell T."/>
        </authorList>
    </citation>
    <scope>NUCLEOTIDE SEQUENCE</scope>
    <source>
        <strain evidence="2">M5</strain>
    </source>
</reference>
<dbReference type="GO" id="GO:0031593">
    <property type="term" value="F:polyubiquitin modification-dependent protein binding"/>
    <property type="evidence" value="ECO:0007669"/>
    <property type="project" value="TreeGrafter"/>
</dbReference>
<comment type="caution">
    <text evidence="2">The sequence shown here is derived from an EMBL/GenBank/DDBJ whole genome shotgun (WGS) entry which is preliminary data.</text>
</comment>
<dbReference type="GO" id="GO:0006511">
    <property type="term" value="P:ubiquitin-dependent protein catabolic process"/>
    <property type="evidence" value="ECO:0007669"/>
    <property type="project" value="TreeGrafter"/>
</dbReference>